<proteinExistence type="predicted"/>
<evidence type="ECO:0000313" key="2">
    <source>
        <dbReference type="WBParaSite" id="JU765_v2.g3423.t1"/>
    </source>
</evidence>
<accession>A0AC34R482</accession>
<sequence>MTDYETNKTGASSVTLLKRGRLLIPDVYINKTLDNLIRDQTE</sequence>
<organism evidence="1 2">
    <name type="scientific">Panagrolaimus sp. JU765</name>
    <dbReference type="NCBI Taxonomy" id="591449"/>
    <lineage>
        <taxon>Eukaryota</taxon>
        <taxon>Metazoa</taxon>
        <taxon>Ecdysozoa</taxon>
        <taxon>Nematoda</taxon>
        <taxon>Chromadorea</taxon>
        <taxon>Rhabditida</taxon>
        <taxon>Tylenchina</taxon>
        <taxon>Panagrolaimomorpha</taxon>
        <taxon>Panagrolaimoidea</taxon>
        <taxon>Panagrolaimidae</taxon>
        <taxon>Panagrolaimus</taxon>
    </lineage>
</organism>
<protein>
    <submittedName>
        <fullName evidence="2">Uncharacterized protein</fullName>
    </submittedName>
</protein>
<dbReference type="WBParaSite" id="JU765_v2.g3423.t1">
    <property type="protein sequence ID" value="JU765_v2.g3423.t1"/>
    <property type="gene ID" value="JU765_v2.g3423"/>
</dbReference>
<reference evidence="2" key="1">
    <citation type="submission" date="2022-11" db="UniProtKB">
        <authorList>
            <consortium name="WormBaseParasite"/>
        </authorList>
    </citation>
    <scope>IDENTIFICATION</scope>
</reference>
<name>A0AC34R482_9BILA</name>
<evidence type="ECO:0000313" key="1">
    <source>
        <dbReference type="Proteomes" id="UP000887576"/>
    </source>
</evidence>
<dbReference type="Proteomes" id="UP000887576">
    <property type="component" value="Unplaced"/>
</dbReference>